<gene>
    <name evidence="1" type="ORF">C2845_PM18G00560</name>
</gene>
<proteinExistence type="predicted"/>
<protein>
    <submittedName>
        <fullName evidence="1">Cysteine-rich receptor-like protein kinase 26</fullName>
    </submittedName>
</protein>
<sequence length="176" mass="19185">MALYGPNDAPPVTESRGLEWHLMTGSRDYPWGSEASSRHFIETVTGNWTCRLEKAERSHTTLDTFIQQVKGCISTGLRCVDPDPKKRPAAWDVIRMLDAGESTEACSGASRAPPICGRAPPPPPCPPCDPPCPAPCDPCPPCGPCTPWPVPTAKLAIRIQEFAVRVSLMQEVMVQY</sequence>
<dbReference type="Proteomes" id="UP000275267">
    <property type="component" value="Unassembled WGS sequence"/>
</dbReference>
<dbReference type="GO" id="GO:0016301">
    <property type="term" value="F:kinase activity"/>
    <property type="evidence" value="ECO:0007669"/>
    <property type="project" value="UniProtKB-KW"/>
</dbReference>
<dbReference type="STRING" id="4540.A0A3L6PIB0"/>
<dbReference type="OrthoDB" id="641605at2759"/>
<keyword evidence="2" id="KW-1185">Reference proteome</keyword>
<evidence type="ECO:0000313" key="1">
    <source>
        <dbReference type="EMBL" id="RLM58521.1"/>
    </source>
</evidence>
<dbReference type="AlphaFoldDB" id="A0A3L6PIB0"/>
<reference evidence="2" key="1">
    <citation type="journal article" date="2019" name="Nat. Commun.">
        <title>The genome of broomcorn millet.</title>
        <authorList>
            <person name="Zou C."/>
            <person name="Miki D."/>
            <person name="Li D."/>
            <person name="Tang Q."/>
            <person name="Xiao L."/>
            <person name="Rajput S."/>
            <person name="Deng P."/>
            <person name="Jia W."/>
            <person name="Huang R."/>
            <person name="Zhang M."/>
            <person name="Sun Y."/>
            <person name="Hu J."/>
            <person name="Fu X."/>
            <person name="Schnable P.S."/>
            <person name="Li F."/>
            <person name="Zhang H."/>
            <person name="Feng B."/>
            <person name="Zhu X."/>
            <person name="Liu R."/>
            <person name="Schnable J.C."/>
            <person name="Zhu J.-K."/>
            <person name="Zhang H."/>
        </authorList>
    </citation>
    <scope>NUCLEOTIDE SEQUENCE [LARGE SCALE GENOMIC DNA]</scope>
</reference>
<organism evidence="1 2">
    <name type="scientific">Panicum miliaceum</name>
    <name type="common">Proso millet</name>
    <name type="synonym">Broomcorn millet</name>
    <dbReference type="NCBI Taxonomy" id="4540"/>
    <lineage>
        <taxon>Eukaryota</taxon>
        <taxon>Viridiplantae</taxon>
        <taxon>Streptophyta</taxon>
        <taxon>Embryophyta</taxon>
        <taxon>Tracheophyta</taxon>
        <taxon>Spermatophyta</taxon>
        <taxon>Magnoliopsida</taxon>
        <taxon>Liliopsida</taxon>
        <taxon>Poales</taxon>
        <taxon>Poaceae</taxon>
        <taxon>PACMAD clade</taxon>
        <taxon>Panicoideae</taxon>
        <taxon>Panicodae</taxon>
        <taxon>Paniceae</taxon>
        <taxon>Panicinae</taxon>
        <taxon>Panicum</taxon>
        <taxon>Panicum sect. Panicum</taxon>
    </lineage>
</organism>
<dbReference type="PANTHER" id="PTHR45707:SF81">
    <property type="entry name" value="PROTEIN KINASE DOMAIN-CONTAINING PROTEIN"/>
    <property type="match status" value="1"/>
</dbReference>
<dbReference type="PANTHER" id="PTHR45707">
    <property type="entry name" value="C2 CALCIUM/LIPID-BINDING PLANT PHOSPHORIBOSYLTRANSFERASE FAMILY PROTEIN"/>
    <property type="match status" value="1"/>
</dbReference>
<comment type="caution">
    <text evidence="1">The sequence shown here is derived from an EMBL/GenBank/DDBJ whole genome shotgun (WGS) entry which is preliminary data.</text>
</comment>
<dbReference type="EMBL" id="PQIB02000017">
    <property type="protein sequence ID" value="RLM58521.1"/>
    <property type="molecule type" value="Genomic_DNA"/>
</dbReference>
<evidence type="ECO:0000313" key="2">
    <source>
        <dbReference type="Proteomes" id="UP000275267"/>
    </source>
</evidence>
<name>A0A3L6PIB0_PANMI</name>
<accession>A0A3L6PIB0</accession>